<dbReference type="SMART" id="SM00217">
    <property type="entry name" value="WAP"/>
    <property type="match status" value="2"/>
</dbReference>
<keyword evidence="1" id="KW-0732">Signal</keyword>
<sequence>MRCLISLALGLLALEAALALAPKFIAPVQVMCPEPSSSEETLCLSDNDCLGSTVCCPSAAGGSCRTPIIVPTPKAGRCPWVQAPMLSQLCEELSDCANDIECRGDKKCCFSRCAMRYLEPILGMCPEPSPGRAVPSAGPRAQEWMWVSEGHSGTQVAGGTWPWVAHRPACTFATDLRGSAAQLQVSEESKVRSLGCCPPAVACIFLPTEGGGQRRGGGSACALGSLAVNHSRH</sequence>
<dbReference type="GO" id="GO:0030414">
    <property type="term" value="F:peptidase inhibitor activity"/>
    <property type="evidence" value="ECO:0007669"/>
    <property type="project" value="InterPro"/>
</dbReference>
<feature type="signal peptide" evidence="1">
    <location>
        <begin position="1"/>
        <end position="19"/>
    </location>
</feature>
<dbReference type="Ensembl" id="ENSOCUT00000045013.1">
    <property type="protein sequence ID" value="ENSOCUP00000049552.1"/>
    <property type="gene ID" value="ENSOCUG00000022314.2"/>
</dbReference>
<name>A0A5F9DUE0_RABIT</name>
<dbReference type="SUPFAM" id="SSF57256">
    <property type="entry name" value="Elafin-like"/>
    <property type="match status" value="2"/>
</dbReference>
<dbReference type="InterPro" id="IPR008197">
    <property type="entry name" value="WAP_dom"/>
</dbReference>
<evidence type="ECO:0000259" key="2">
    <source>
        <dbReference type="PROSITE" id="PS51390"/>
    </source>
</evidence>
<dbReference type="PROSITE" id="PS51390">
    <property type="entry name" value="WAP"/>
    <property type="match status" value="1"/>
</dbReference>
<reference evidence="3" key="2">
    <citation type="submission" date="2025-08" db="UniProtKB">
        <authorList>
            <consortium name="Ensembl"/>
        </authorList>
    </citation>
    <scope>IDENTIFICATION</scope>
    <source>
        <strain evidence="3">Thorbecke</strain>
    </source>
</reference>
<reference evidence="3" key="3">
    <citation type="submission" date="2025-09" db="UniProtKB">
        <authorList>
            <consortium name="Ensembl"/>
        </authorList>
    </citation>
    <scope>IDENTIFICATION</scope>
    <source>
        <strain evidence="3">Thorbecke</strain>
    </source>
</reference>
<keyword evidence="4" id="KW-1185">Reference proteome</keyword>
<gene>
    <name evidence="3" type="primary">WAP</name>
</gene>
<proteinExistence type="predicted"/>
<organism evidence="3 4">
    <name type="scientific">Oryctolagus cuniculus</name>
    <name type="common">Rabbit</name>
    <dbReference type="NCBI Taxonomy" id="9986"/>
    <lineage>
        <taxon>Eukaryota</taxon>
        <taxon>Metazoa</taxon>
        <taxon>Chordata</taxon>
        <taxon>Craniata</taxon>
        <taxon>Vertebrata</taxon>
        <taxon>Euteleostomi</taxon>
        <taxon>Mammalia</taxon>
        <taxon>Eutheria</taxon>
        <taxon>Euarchontoglires</taxon>
        <taxon>Glires</taxon>
        <taxon>Lagomorpha</taxon>
        <taxon>Leporidae</taxon>
        <taxon>Oryctolagus</taxon>
    </lineage>
</organism>
<dbReference type="Bgee" id="ENSOCUG00000022314">
    <property type="expression patterns" value="Expressed in prefrontal cortex"/>
</dbReference>
<dbReference type="Proteomes" id="UP000001811">
    <property type="component" value="Chromosome 10"/>
</dbReference>
<feature type="chain" id="PRO_5023923373" evidence="1">
    <location>
        <begin position="20"/>
        <end position="233"/>
    </location>
</feature>
<dbReference type="EMBL" id="AAGW02061826">
    <property type="status" value="NOT_ANNOTATED_CDS"/>
    <property type="molecule type" value="Genomic_DNA"/>
</dbReference>
<protein>
    <submittedName>
        <fullName evidence="3">Whey acidic protein</fullName>
    </submittedName>
</protein>
<evidence type="ECO:0000313" key="4">
    <source>
        <dbReference type="Proteomes" id="UP000001811"/>
    </source>
</evidence>
<dbReference type="InterPro" id="IPR036645">
    <property type="entry name" value="Elafin-like_sf"/>
</dbReference>
<feature type="domain" description="WAP" evidence="2">
    <location>
        <begin position="71"/>
        <end position="121"/>
    </location>
</feature>
<dbReference type="Pfam" id="PF00095">
    <property type="entry name" value="WAP"/>
    <property type="match status" value="2"/>
</dbReference>
<dbReference type="GeneTree" id="ENSGT00730000111762"/>
<accession>A0A5F9DUE0</accession>
<dbReference type="AlphaFoldDB" id="A0A5F9DUE0"/>
<evidence type="ECO:0000313" key="3">
    <source>
        <dbReference type="Ensembl" id="ENSOCUP00000049552.1"/>
    </source>
</evidence>
<dbReference type="GO" id="GO:0005576">
    <property type="term" value="C:extracellular region"/>
    <property type="evidence" value="ECO:0007669"/>
    <property type="project" value="InterPro"/>
</dbReference>
<dbReference type="CDD" id="cd00199">
    <property type="entry name" value="WAP"/>
    <property type="match status" value="1"/>
</dbReference>
<dbReference type="Gene3D" id="4.10.75.10">
    <property type="entry name" value="Elafin-like"/>
    <property type="match status" value="2"/>
</dbReference>
<evidence type="ECO:0000256" key="1">
    <source>
        <dbReference type="SAM" id="SignalP"/>
    </source>
</evidence>
<reference evidence="3 4" key="1">
    <citation type="journal article" date="2011" name="Nature">
        <title>A high-resolution map of human evolutionary constraint using 29 mammals.</title>
        <authorList>
            <person name="Lindblad-Toh K."/>
            <person name="Garber M."/>
            <person name="Zuk O."/>
            <person name="Lin M.F."/>
            <person name="Parker B.J."/>
            <person name="Washietl S."/>
            <person name="Kheradpour P."/>
            <person name="Ernst J."/>
            <person name="Jordan G."/>
            <person name="Mauceli E."/>
            <person name="Ward L.D."/>
            <person name="Lowe C.B."/>
            <person name="Holloway A.K."/>
            <person name="Clamp M."/>
            <person name="Gnerre S."/>
            <person name="Alfoldi J."/>
            <person name="Beal K."/>
            <person name="Chang J."/>
            <person name="Clawson H."/>
            <person name="Cuff J."/>
            <person name="Di Palma F."/>
            <person name="Fitzgerald S."/>
            <person name="Flicek P."/>
            <person name="Guttman M."/>
            <person name="Hubisz M.J."/>
            <person name="Jaffe D.B."/>
            <person name="Jungreis I."/>
            <person name="Kent W.J."/>
            <person name="Kostka D."/>
            <person name="Lara M."/>
            <person name="Martins A.L."/>
            <person name="Massingham T."/>
            <person name="Moltke I."/>
            <person name="Raney B.J."/>
            <person name="Rasmussen M.D."/>
            <person name="Robinson J."/>
            <person name="Stark A."/>
            <person name="Vilella A.J."/>
            <person name="Wen J."/>
            <person name="Xie X."/>
            <person name="Zody M.C."/>
            <person name="Baldwin J."/>
            <person name="Bloom T."/>
            <person name="Chin C.W."/>
            <person name="Heiman D."/>
            <person name="Nicol R."/>
            <person name="Nusbaum C."/>
            <person name="Young S."/>
            <person name="Wilkinson J."/>
            <person name="Worley K.C."/>
            <person name="Kovar C.L."/>
            <person name="Muzny D.M."/>
            <person name="Gibbs R.A."/>
            <person name="Cree A."/>
            <person name="Dihn H.H."/>
            <person name="Fowler G."/>
            <person name="Jhangiani S."/>
            <person name="Joshi V."/>
            <person name="Lee S."/>
            <person name="Lewis L.R."/>
            <person name="Nazareth L.V."/>
            <person name="Okwuonu G."/>
            <person name="Santibanez J."/>
            <person name="Warren W.C."/>
            <person name="Mardis E.R."/>
            <person name="Weinstock G.M."/>
            <person name="Wilson R.K."/>
            <person name="Delehaunty K."/>
            <person name="Dooling D."/>
            <person name="Fronik C."/>
            <person name="Fulton L."/>
            <person name="Fulton B."/>
            <person name="Graves T."/>
            <person name="Minx P."/>
            <person name="Sodergren E."/>
            <person name="Birney E."/>
            <person name="Margulies E.H."/>
            <person name="Herrero J."/>
            <person name="Green E.D."/>
            <person name="Haussler D."/>
            <person name="Siepel A."/>
            <person name="Goldman N."/>
            <person name="Pollard K.S."/>
            <person name="Pedersen J.S."/>
            <person name="Lander E.S."/>
            <person name="Kellis M."/>
        </authorList>
    </citation>
    <scope>NUCLEOTIDE SEQUENCE [LARGE SCALE GENOMIC DNA]</scope>
    <source>
        <strain evidence="3 4">Thorbecke inbred</strain>
    </source>
</reference>